<feature type="chain" id="PRO_5026927355" description="Peptidase S8/S53 domain-containing protein" evidence="5">
    <location>
        <begin position="22"/>
        <end position="400"/>
    </location>
</feature>
<dbReference type="Proteomes" id="UP000494110">
    <property type="component" value="Unassembled WGS sequence"/>
</dbReference>
<comment type="similarity">
    <text evidence="1">Belongs to the peptidase S8 family.</text>
</comment>
<evidence type="ECO:0000256" key="3">
    <source>
        <dbReference type="ARBA" id="ARBA00022801"/>
    </source>
</evidence>
<reference evidence="7 8" key="1">
    <citation type="submission" date="2019-09" db="EMBL/GenBank/DDBJ databases">
        <authorList>
            <person name="Depoorter E."/>
        </authorList>
    </citation>
    <scope>NUCLEOTIDE SEQUENCE [LARGE SCALE GENOMIC DNA]</scope>
    <source>
        <strain evidence="7">R-39750</strain>
    </source>
</reference>
<sequence length="400" mass="43292">MWLSRLGMTICAATISLSPLAHTVLGPSEHIDDLKADPTGIYAFIIRGDNKALVAAQQLKVEDTGIGPPVSLPLIDGVALALKAADATALAQQPGIVQVWYVPRPLFGTYVHVIQSFQYIETMAKPPEPVNLSLGPPGEVMPLNSHIEEPMNEATRRMSARGFIIVFAAGNYYNSIAPNPGVINPWCLPEWVICVGAARPDLKGLWSGSARGKSEDPSTWPDVVANGVDVLSAWPAATPKTLDQKEHDEASELFRKKIPKEKWNEFSLMSGTSQATAQVTRAVSQVAYFIQQAILAHPSAQLGQPLFSITIPQDRLAATGHKLRLTGDLGAKTADGVVITYRWVEPWRLIKQILIDTAIPMKDNSPGEVGAGFVSPEYIDRQFGQYGRAPVAILPVKALP</sequence>
<evidence type="ECO:0000256" key="1">
    <source>
        <dbReference type="ARBA" id="ARBA00011073"/>
    </source>
</evidence>
<dbReference type="InterPro" id="IPR036852">
    <property type="entry name" value="Peptidase_S8/S53_dom_sf"/>
</dbReference>
<dbReference type="AlphaFoldDB" id="A0A6P2ZJA8"/>
<feature type="signal peptide" evidence="5">
    <location>
        <begin position="1"/>
        <end position="21"/>
    </location>
</feature>
<gene>
    <name evidence="7" type="ORF">BLA39750_04919</name>
</gene>
<name>A0A6P2ZJA8_BURL3</name>
<keyword evidence="4" id="KW-0720">Serine protease</keyword>
<protein>
    <recommendedName>
        <fullName evidence="6">Peptidase S8/S53 domain-containing protein</fullName>
    </recommendedName>
</protein>
<proteinExistence type="inferred from homology"/>
<evidence type="ECO:0000313" key="8">
    <source>
        <dbReference type="Proteomes" id="UP000494110"/>
    </source>
</evidence>
<dbReference type="PANTHER" id="PTHR43806:SF11">
    <property type="entry name" value="CEREVISIN-RELATED"/>
    <property type="match status" value="1"/>
</dbReference>
<evidence type="ECO:0000256" key="5">
    <source>
        <dbReference type="SAM" id="SignalP"/>
    </source>
</evidence>
<keyword evidence="2" id="KW-0645">Protease</keyword>
<evidence type="ECO:0000259" key="6">
    <source>
        <dbReference type="Pfam" id="PF00082"/>
    </source>
</evidence>
<dbReference type="GO" id="GO:0004252">
    <property type="term" value="F:serine-type endopeptidase activity"/>
    <property type="evidence" value="ECO:0007669"/>
    <property type="project" value="InterPro"/>
</dbReference>
<feature type="domain" description="Peptidase S8/S53" evidence="6">
    <location>
        <begin position="119"/>
        <end position="286"/>
    </location>
</feature>
<dbReference type="Pfam" id="PF00082">
    <property type="entry name" value="Peptidase_S8"/>
    <property type="match status" value="1"/>
</dbReference>
<evidence type="ECO:0000256" key="4">
    <source>
        <dbReference type="ARBA" id="ARBA00022825"/>
    </source>
</evidence>
<keyword evidence="3" id="KW-0378">Hydrolase</keyword>
<dbReference type="InterPro" id="IPR050131">
    <property type="entry name" value="Peptidase_S8_subtilisin-like"/>
</dbReference>
<dbReference type="EMBL" id="CABVQN010000026">
    <property type="protein sequence ID" value="VWD34740.1"/>
    <property type="molecule type" value="Genomic_DNA"/>
</dbReference>
<dbReference type="InterPro" id="IPR000209">
    <property type="entry name" value="Peptidase_S8/S53_dom"/>
</dbReference>
<dbReference type="Gene3D" id="3.40.50.200">
    <property type="entry name" value="Peptidase S8/S53 domain"/>
    <property type="match status" value="1"/>
</dbReference>
<organism evidence="7 8">
    <name type="scientific">Burkholderia lata (strain ATCC 17760 / DSM 23089 / LMG 22485 / NCIMB 9086 / R18194 / 383)</name>
    <dbReference type="NCBI Taxonomy" id="482957"/>
    <lineage>
        <taxon>Bacteria</taxon>
        <taxon>Pseudomonadati</taxon>
        <taxon>Pseudomonadota</taxon>
        <taxon>Betaproteobacteria</taxon>
        <taxon>Burkholderiales</taxon>
        <taxon>Burkholderiaceae</taxon>
        <taxon>Burkholderia</taxon>
        <taxon>Burkholderia cepacia complex</taxon>
    </lineage>
</organism>
<evidence type="ECO:0000313" key="7">
    <source>
        <dbReference type="EMBL" id="VWD34740.1"/>
    </source>
</evidence>
<dbReference type="PANTHER" id="PTHR43806">
    <property type="entry name" value="PEPTIDASE S8"/>
    <property type="match status" value="1"/>
</dbReference>
<dbReference type="SUPFAM" id="SSF52743">
    <property type="entry name" value="Subtilisin-like"/>
    <property type="match status" value="1"/>
</dbReference>
<dbReference type="GO" id="GO:0006508">
    <property type="term" value="P:proteolysis"/>
    <property type="evidence" value="ECO:0007669"/>
    <property type="project" value="UniProtKB-KW"/>
</dbReference>
<accession>A0A6P2ZJA8</accession>
<keyword evidence="5" id="KW-0732">Signal</keyword>
<evidence type="ECO:0000256" key="2">
    <source>
        <dbReference type="ARBA" id="ARBA00022670"/>
    </source>
</evidence>